<dbReference type="SUPFAM" id="SSF53720">
    <property type="entry name" value="ALDH-like"/>
    <property type="match status" value="1"/>
</dbReference>
<name>A0AAP0GUL8_9ASTR</name>
<keyword evidence="1" id="KW-0560">Oxidoreductase</keyword>
<dbReference type="Pfam" id="PF00815">
    <property type="entry name" value="Histidinol_dh"/>
    <property type="match status" value="1"/>
</dbReference>
<dbReference type="GO" id="GO:0009570">
    <property type="term" value="C:chloroplast stroma"/>
    <property type="evidence" value="ECO:0007669"/>
    <property type="project" value="TreeGrafter"/>
</dbReference>
<evidence type="ECO:0000313" key="3">
    <source>
        <dbReference type="Proteomes" id="UP001408789"/>
    </source>
</evidence>
<dbReference type="InterPro" id="IPR016161">
    <property type="entry name" value="Ald_DH/histidinol_DH"/>
</dbReference>
<dbReference type="PANTHER" id="PTHR21256:SF2">
    <property type="entry name" value="HISTIDINE BIOSYNTHESIS TRIFUNCTIONAL PROTEIN"/>
    <property type="match status" value="1"/>
</dbReference>
<dbReference type="GO" id="GO:0000105">
    <property type="term" value="P:L-histidine biosynthetic process"/>
    <property type="evidence" value="ECO:0007669"/>
    <property type="project" value="TreeGrafter"/>
</dbReference>
<reference evidence="2 3" key="1">
    <citation type="submission" date="2024-04" db="EMBL/GenBank/DDBJ databases">
        <title>The reference genome of an endangered Asteraceae, Deinandra increscens subsp. villosa, native to the Central Coast of California.</title>
        <authorList>
            <person name="Guilliams M."/>
            <person name="Hasenstab-Lehman K."/>
            <person name="Meyer R."/>
            <person name="Mcevoy S."/>
        </authorList>
    </citation>
    <scope>NUCLEOTIDE SEQUENCE [LARGE SCALE GENOMIC DNA]</scope>
    <source>
        <tissue evidence="2">Leaf</tissue>
    </source>
</reference>
<gene>
    <name evidence="2" type="ORF">SSX86_018377</name>
</gene>
<keyword evidence="3" id="KW-1185">Reference proteome</keyword>
<sequence>MVTSRAEAIEFTSSYAPQCLIIHVKDPETYVDYIDNTGAVYLGPWSPPGVVDYAVRALLPTNGWTRTFTKWMKRGYKPVGANVTTMAEMDGLHAHKKVVTMRIDDLNV</sequence>
<accession>A0AAP0GUL8</accession>
<dbReference type="EMBL" id="JBCNJP010000019">
    <property type="protein sequence ID" value="KAK9061197.1"/>
    <property type="molecule type" value="Genomic_DNA"/>
</dbReference>
<protein>
    <submittedName>
        <fullName evidence="2">Uncharacterized protein</fullName>
    </submittedName>
</protein>
<dbReference type="PANTHER" id="PTHR21256">
    <property type="entry name" value="HISTIDINOL DEHYDROGENASE HDH"/>
    <property type="match status" value="1"/>
</dbReference>
<organism evidence="2 3">
    <name type="scientific">Deinandra increscens subsp. villosa</name>
    <dbReference type="NCBI Taxonomy" id="3103831"/>
    <lineage>
        <taxon>Eukaryota</taxon>
        <taxon>Viridiplantae</taxon>
        <taxon>Streptophyta</taxon>
        <taxon>Embryophyta</taxon>
        <taxon>Tracheophyta</taxon>
        <taxon>Spermatophyta</taxon>
        <taxon>Magnoliopsida</taxon>
        <taxon>eudicotyledons</taxon>
        <taxon>Gunneridae</taxon>
        <taxon>Pentapetalae</taxon>
        <taxon>asterids</taxon>
        <taxon>campanulids</taxon>
        <taxon>Asterales</taxon>
        <taxon>Asteraceae</taxon>
        <taxon>Asteroideae</taxon>
        <taxon>Heliantheae alliance</taxon>
        <taxon>Madieae</taxon>
        <taxon>Madiinae</taxon>
        <taxon>Deinandra</taxon>
    </lineage>
</organism>
<dbReference type="GO" id="GO:0046872">
    <property type="term" value="F:metal ion binding"/>
    <property type="evidence" value="ECO:0007669"/>
    <property type="project" value="InterPro"/>
</dbReference>
<dbReference type="Proteomes" id="UP001408789">
    <property type="component" value="Unassembled WGS sequence"/>
</dbReference>
<dbReference type="InterPro" id="IPR012131">
    <property type="entry name" value="Hstdl_DH"/>
</dbReference>
<dbReference type="Gene3D" id="3.40.50.1980">
    <property type="entry name" value="Nitrogenase molybdenum iron protein domain"/>
    <property type="match status" value="1"/>
</dbReference>
<dbReference type="GO" id="GO:0004399">
    <property type="term" value="F:histidinol dehydrogenase activity"/>
    <property type="evidence" value="ECO:0007669"/>
    <property type="project" value="TreeGrafter"/>
</dbReference>
<dbReference type="Gene3D" id="1.20.5.1300">
    <property type="match status" value="1"/>
</dbReference>
<evidence type="ECO:0000313" key="2">
    <source>
        <dbReference type="EMBL" id="KAK9061197.1"/>
    </source>
</evidence>
<evidence type="ECO:0000256" key="1">
    <source>
        <dbReference type="ARBA" id="ARBA00023002"/>
    </source>
</evidence>
<dbReference type="GO" id="GO:0051287">
    <property type="term" value="F:NAD binding"/>
    <property type="evidence" value="ECO:0007669"/>
    <property type="project" value="InterPro"/>
</dbReference>
<dbReference type="AlphaFoldDB" id="A0AAP0GUL8"/>
<comment type="caution">
    <text evidence="2">The sequence shown here is derived from an EMBL/GenBank/DDBJ whole genome shotgun (WGS) entry which is preliminary data.</text>
</comment>
<proteinExistence type="predicted"/>
<dbReference type="GO" id="GO:0005829">
    <property type="term" value="C:cytosol"/>
    <property type="evidence" value="ECO:0007669"/>
    <property type="project" value="TreeGrafter"/>
</dbReference>